<gene>
    <name evidence="2" type="ORF">SAMN02583745_01815</name>
</gene>
<keyword evidence="3" id="KW-1185">Reference proteome</keyword>
<protein>
    <submittedName>
        <fullName evidence="2">Transcriptional regulator, RpiR family</fullName>
    </submittedName>
</protein>
<dbReference type="InterPro" id="IPR047640">
    <property type="entry name" value="RpiR-like"/>
</dbReference>
<dbReference type="SUPFAM" id="SSF53697">
    <property type="entry name" value="SIS domain"/>
    <property type="match status" value="1"/>
</dbReference>
<dbReference type="STRING" id="1123402.SAMN02583745_01815"/>
<name>A0A1I0D124_9GAMM</name>
<accession>A0A1I0D124</accession>
<feature type="domain" description="HTH rpiR-type" evidence="1">
    <location>
        <begin position="1"/>
        <end position="72"/>
    </location>
</feature>
<dbReference type="PANTHER" id="PTHR30514">
    <property type="entry name" value="GLUCOKINASE"/>
    <property type="match status" value="1"/>
</dbReference>
<reference evidence="3" key="1">
    <citation type="submission" date="2016-10" db="EMBL/GenBank/DDBJ databases">
        <authorList>
            <person name="Varghese N."/>
            <person name="Submissions S."/>
        </authorList>
    </citation>
    <scope>NUCLEOTIDE SEQUENCE [LARGE SCALE GENOMIC DNA]</scope>
    <source>
        <strain evidence="3">DSM 18579</strain>
    </source>
</reference>
<dbReference type="GO" id="GO:0003700">
    <property type="term" value="F:DNA-binding transcription factor activity"/>
    <property type="evidence" value="ECO:0007669"/>
    <property type="project" value="InterPro"/>
</dbReference>
<dbReference type="InterPro" id="IPR036388">
    <property type="entry name" value="WH-like_DNA-bd_sf"/>
</dbReference>
<dbReference type="PANTHER" id="PTHR30514:SF10">
    <property type="entry name" value="MURR_RPIR FAMILY TRANSCRIPTIONAL REGULATOR"/>
    <property type="match status" value="1"/>
</dbReference>
<organism evidence="2 3">
    <name type="scientific">Thorsellia anophelis DSM 18579</name>
    <dbReference type="NCBI Taxonomy" id="1123402"/>
    <lineage>
        <taxon>Bacteria</taxon>
        <taxon>Pseudomonadati</taxon>
        <taxon>Pseudomonadota</taxon>
        <taxon>Gammaproteobacteria</taxon>
        <taxon>Enterobacterales</taxon>
        <taxon>Thorselliaceae</taxon>
        <taxon>Thorsellia</taxon>
    </lineage>
</organism>
<dbReference type="Gene3D" id="3.40.50.10490">
    <property type="entry name" value="Glucose-6-phosphate isomerase like protein, domain 1"/>
    <property type="match status" value="1"/>
</dbReference>
<dbReference type="GO" id="GO:0003677">
    <property type="term" value="F:DNA binding"/>
    <property type="evidence" value="ECO:0007669"/>
    <property type="project" value="InterPro"/>
</dbReference>
<dbReference type="AlphaFoldDB" id="A0A1I0D124"/>
<dbReference type="Proteomes" id="UP000242642">
    <property type="component" value="Unassembled WGS sequence"/>
</dbReference>
<sequence length="237" mass="27394">MIKVDGAGLNPLEKVIFSDSKLHIRSNSSIKITELAHQLNVSPSKISKFVRKLGFDSFKQYKEFIKVDESLQIKQRQDSNELARIAKYISSFDNSLVEAFWYKLSACNKLIIYGIGPSFIVAEYFAYRLRIASNIFVLATNEETVVRNSDKEDTKLLILSTTGQFKSFEDDIAGLNYNEIIFLFEELRFFEGLRDHTIYYLTQASGDNSLKPYEKSRTLFFIFLEEVIQKFLLKAKL</sequence>
<dbReference type="GO" id="GO:1901135">
    <property type="term" value="P:carbohydrate derivative metabolic process"/>
    <property type="evidence" value="ECO:0007669"/>
    <property type="project" value="InterPro"/>
</dbReference>
<dbReference type="OrthoDB" id="63027at2"/>
<evidence type="ECO:0000313" key="3">
    <source>
        <dbReference type="Proteomes" id="UP000242642"/>
    </source>
</evidence>
<dbReference type="Gene3D" id="1.10.10.10">
    <property type="entry name" value="Winged helix-like DNA-binding domain superfamily/Winged helix DNA-binding domain"/>
    <property type="match status" value="1"/>
</dbReference>
<dbReference type="InterPro" id="IPR046348">
    <property type="entry name" value="SIS_dom_sf"/>
</dbReference>
<dbReference type="SUPFAM" id="SSF46689">
    <property type="entry name" value="Homeodomain-like"/>
    <property type="match status" value="1"/>
</dbReference>
<dbReference type="RefSeq" id="WP_093319972.1">
    <property type="nucleotide sequence ID" value="NZ_FOHV01000013.1"/>
</dbReference>
<proteinExistence type="predicted"/>
<evidence type="ECO:0000259" key="1">
    <source>
        <dbReference type="PROSITE" id="PS51071"/>
    </source>
</evidence>
<dbReference type="InterPro" id="IPR000281">
    <property type="entry name" value="HTH_RpiR"/>
</dbReference>
<dbReference type="InterPro" id="IPR009057">
    <property type="entry name" value="Homeodomain-like_sf"/>
</dbReference>
<dbReference type="PROSITE" id="PS51071">
    <property type="entry name" value="HTH_RPIR"/>
    <property type="match status" value="1"/>
</dbReference>
<evidence type="ECO:0000313" key="2">
    <source>
        <dbReference type="EMBL" id="SET25860.1"/>
    </source>
</evidence>
<dbReference type="EMBL" id="FOHV01000013">
    <property type="protein sequence ID" value="SET25860.1"/>
    <property type="molecule type" value="Genomic_DNA"/>
</dbReference>
<dbReference type="GO" id="GO:0097367">
    <property type="term" value="F:carbohydrate derivative binding"/>
    <property type="evidence" value="ECO:0007669"/>
    <property type="project" value="InterPro"/>
</dbReference>